<name>A0ABV7C1J6_9PROT</name>
<dbReference type="InterPro" id="IPR005467">
    <property type="entry name" value="His_kinase_dom"/>
</dbReference>
<keyword evidence="7" id="KW-0067">ATP-binding</keyword>
<dbReference type="Pfam" id="PF02518">
    <property type="entry name" value="HATPase_c"/>
    <property type="match status" value="1"/>
</dbReference>
<keyword evidence="5" id="KW-0547">Nucleotide-binding</keyword>
<gene>
    <name evidence="10" type="ORF">ACFOD3_24290</name>
</gene>
<keyword evidence="8" id="KW-0472">Membrane</keyword>
<evidence type="ECO:0000256" key="5">
    <source>
        <dbReference type="ARBA" id="ARBA00022741"/>
    </source>
</evidence>
<feature type="transmembrane region" description="Helical" evidence="8">
    <location>
        <begin position="93"/>
        <end position="112"/>
    </location>
</feature>
<evidence type="ECO:0000313" key="11">
    <source>
        <dbReference type="Proteomes" id="UP001595420"/>
    </source>
</evidence>
<evidence type="ECO:0000256" key="1">
    <source>
        <dbReference type="ARBA" id="ARBA00000085"/>
    </source>
</evidence>
<keyword evidence="11" id="KW-1185">Reference proteome</keyword>
<dbReference type="PANTHER" id="PTHR41523">
    <property type="entry name" value="TWO-COMPONENT SYSTEM SENSOR PROTEIN"/>
    <property type="match status" value="1"/>
</dbReference>
<keyword evidence="3" id="KW-0597">Phosphoprotein</keyword>
<evidence type="ECO:0000256" key="6">
    <source>
        <dbReference type="ARBA" id="ARBA00022777"/>
    </source>
</evidence>
<evidence type="ECO:0000256" key="2">
    <source>
        <dbReference type="ARBA" id="ARBA00012438"/>
    </source>
</evidence>
<dbReference type="PANTHER" id="PTHR41523:SF8">
    <property type="entry name" value="ETHYLENE RESPONSE SENSOR PROTEIN"/>
    <property type="match status" value="1"/>
</dbReference>
<dbReference type="InterPro" id="IPR011495">
    <property type="entry name" value="Sig_transdc_His_kin_sub2_dim/P"/>
</dbReference>
<feature type="domain" description="Histidine kinase" evidence="9">
    <location>
        <begin position="149"/>
        <end position="349"/>
    </location>
</feature>
<keyword evidence="8" id="KW-0812">Transmembrane</keyword>
<dbReference type="Pfam" id="PF07568">
    <property type="entry name" value="HisKA_2"/>
    <property type="match status" value="1"/>
</dbReference>
<protein>
    <recommendedName>
        <fullName evidence="2">histidine kinase</fullName>
        <ecNumber evidence="2">2.7.13.3</ecNumber>
    </recommendedName>
</protein>
<dbReference type="InterPro" id="IPR025201">
    <property type="entry name" value="KdpD_TM"/>
</dbReference>
<evidence type="ECO:0000313" key="10">
    <source>
        <dbReference type="EMBL" id="MFC3003036.1"/>
    </source>
</evidence>
<dbReference type="EC" id="2.7.13.3" evidence="2"/>
<keyword evidence="8" id="KW-1133">Transmembrane helix</keyword>
<reference evidence="11" key="1">
    <citation type="journal article" date="2019" name="Int. J. Syst. Evol. Microbiol.">
        <title>The Global Catalogue of Microorganisms (GCM) 10K type strain sequencing project: providing services to taxonomists for standard genome sequencing and annotation.</title>
        <authorList>
            <consortium name="The Broad Institute Genomics Platform"/>
            <consortium name="The Broad Institute Genome Sequencing Center for Infectious Disease"/>
            <person name="Wu L."/>
            <person name="Ma J."/>
        </authorList>
    </citation>
    <scope>NUCLEOTIDE SEQUENCE [LARGE SCALE GENOMIC DNA]</scope>
    <source>
        <strain evidence="11">CGMCC 1.16855</strain>
    </source>
</reference>
<sequence>MERLFLKMAVTRAMPVWIRYLAATLLVAGSLLLRLLLLGPGPEMPFLMFMPAIMASGIVFDRGAGIYASLLSTALGVWFFLPPSRSLVITEATVLLEVAVFLGIALFTAALLEAMHRALASLAAERAGLDQANDQLRETLAQSGTLLSEAVHRARNDLQRLAATLRLQAGASADVTAREALQVASDRIAALARINGRLDRHREEDGRAQVESRGFLEGLIADLDDLAVDMRPIVLTVRAESAMLPMAKAVAIGLIVNELVGNSLKYAFPEEMDGLVEVIFQREGETFLLAVQDNGIGLTAGAAPQGSGLGTRIGRALAGQLGGRLELEQVAPGTERPGLRGSIRFPAAR</sequence>
<accession>A0ABV7C1J6</accession>
<dbReference type="GO" id="GO:0004673">
    <property type="term" value="F:protein histidine kinase activity"/>
    <property type="evidence" value="ECO:0007669"/>
    <property type="project" value="UniProtKB-EC"/>
</dbReference>
<dbReference type="EMBL" id="JBHRSB010000009">
    <property type="protein sequence ID" value="MFC3003036.1"/>
    <property type="molecule type" value="Genomic_DNA"/>
</dbReference>
<dbReference type="RefSeq" id="WP_216839421.1">
    <property type="nucleotide sequence ID" value="NZ_JAFNJS010000009.1"/>
</dbReference>
<evidence type="ECO:0000256" key="4">
    <source>
        <dbReference type="ARBA" id="ARBA00022679"/>
    </source>
</evidence>
<evidence type="ECO:0000256" key="7">
    <source>
        <dbReference type="ARBA" id="ARBA00022840"/>
    </source>
</evidence>
<dbReference type="InterPro" id="IPR003594">
    <property type="entry name" value="HATPase_dom"/>
</dbReference>
<comment type="caution">
    <text evidence="10">The sequence shown here is derived from an EMBL/GenBank/DDBJ whole genome shotgun (WGS) entry which is preliminary data.</text>
</comment>
<dbReference type="Pfam" id="PF13493">
    <property type="entry name" value="DUF4118"/>
    <property type="match status" value="1"/>
</dbReference>
<dbReference type="Proteomes" id="UP001595420">
    <property type="component" value="Unassembled WGS sequence"/>
</dbReference>
<comment type="catalytic activity">
    <reaction evidence="1">
        <text>ATP + protein L-histidine = ADP + protein N-phospho-L-histidine.</text>
        <dbReference type="EC" id="2.7.13.3"/>
    </reaction>
</comment>
<organism evidence="10 11">
    <name type="scientific">Falsiroseomonas tokyonensis</name>
    <dbReference type="NCBI Taxonomy" id="430521"/>
    <lineage>
        <taxon>Bacteria</taxon>
        <taxon>Pseudomonadati</taxon>
        <taxon>Pseudomonadota</taxon>
        <taxon>Alphaproteobacteria</taxon>
        <taxon>Acetobacterales</taxon>
        <taxon>Roseomonadaceae</taxon>
        <taxon>Falsiroseomonas</taxon>
    </lineage>
</organism>
<feature type="transmembrane region" description="Helical" evidence="8">
    <location>
        <begin position="62"/>
        <end position="81"/>
    </location>
</feature>
<proteinExistence type="predicted"/>
<evidence type="ECO:0000259" key="9">
    <source>
        <dbReference type="PROSITE" id="PS50109"/>
    </source>
</evidence>
<evidence type="ECO:0000256" key="3">
    <source>
        <dbReference type="ARBA" id="ARBA00022553"/>
    </source>
</evidence>
<keyword evidence="6 10" id="KW-0418">Kinase</keyword>
<dbReference type="SMART" id="SM00387">
    <property type="entry name" value="HATPase_c"/>
    <property type="match status" value="1"/>
</dbReference>
<keyword evidence="4 10" id="KW-0808">Transferase</keyword>
<dbReference type="PROSITE" id="PS50109">
    <property type="entry name" value="HIS_KIN"/>
    <property type="match status" value="1"/>
</dbReference>
<evidence type="ECO:0000256" key="8">
    <source>
        <dbReference type="SAM" id="Phobius"/>
    </source>
</evidence>